<evidence type="ECO:0000313" key="1">
    <source>
        <dbReference type="EMBL" id="MFD1613426.1"/>
    </source>
</evidence>
<comment type="caution">
    <text evidence="1">The sequence shown here is derived from an EMBL/GenBank/DDBJ whole genome shotgun (WGS) entry which is preliminary data.</text>
</comment>
<proteinExistence type="predicted"/>
<protein>
    <submittedName>
        <fullName evidence="1">Uncharacterized protein</fullName>
    </submittedName>
</protein>
<dbReference type="Proteomes" id="UP001597115">
    <property type="component" value="Unassembled WGS sequence"/>
</dbReference>
<dbReference type="EMBL" id="JBHUDY010000003">
    <property type="protein sequence ID" value="MFD1613426.1"/>
    <property type="molecule type" value="Genomic_DNA"/>
</dbReference>
<evidence type="ECO:0000313" key="2">
    <source>
        <dbReference type="Proteomes" id="UP001597115"/>
    </source>
</evidence>
<gene>
    <name evidence="1" type="ORF">ACFSCW_16620</name>
</gene>
<dbReference type="RefSeq" id="WP_380891527.1">
    <property type="nucleotide sequence ID" value="NZ_JBHUDY010000003.1"/>
</dbReference>
<accession>A0ABW4I7E2</accession>
<name>A0ABW4I7E2_9SPHN</name>
<organism evidence="1 2">
    <name type="scientific">Sphingomonas tabacisoli</name>
    <dbReference type="NCBI Taxonomy" id="2249466"/>
    <lineage>
        <taxon>Bacteria</taxon>
        <taxon>Pseudomonadati</taxon>
        <taxon>Pseudomonadota</taxon>
        <taxon>Alphaproteobacteria</taxon>
        <taxon>Sphingomonadales</taxon>
        <taxon>Sphingomonadaceae</taxon>
        <taxon>Sphingomonas</taxon>
    </lineage>
</organism>
<reference evidence="2" key="1">
    <citation type="journal article" date="2019" name="Int. J. Syst. Evol. Microbiol.">
        <title>The Global Catalogue of Microorganisms (GCM) 10K type strain sequencing project: providing services to taxonomists for standard genome sequencing and annotation.</title>
        <authorList>
            <consortium name="The Broad Institute Genomics Platform"/>
            <consortium name="The Broad Institute Genome Sequencing Center for Infectious Disease"/>
            <person name="Wu L."/>
            <person name="Ma J."/>
        </authorList>
    </citation>
    <scope>NUCLEOTIDE SEQUENCE [LARGE SCALE GENOMIC DNA]</scope>
    <source>
        <strain evidence="2">CGMCC 1.16275</strain>
    </source>
</reference>
<sequence length="115" mass="12975">MGQYASSTARDMIDQARTLFGLNVALDIDYLMSVFARKALAIMASKTSKPDVENWPGRTIDFVDFGRDLARRRAEYEAKNGPIPVPRNSGKRRTASKQALLDAINVITEKQGWRW</sequence>
<keyword evidence="2" id="KW-1185">Reference proteome</keyword>